<dbReference type="EMBL" id="GBXM01055486">
    <property type="protein sequence ID" value="JAH53091.1"/>
    <property type="molecule type" value="Transcribed_RNA"/>
</dbReference>
<organism evidence="1">
    <name type="scientific">Anguilla anguilla</name>
    <name type="common">European freshwater eel</name>
    <name type="synonym">Muraena anguilla</name>
    <dbReference type="NCBI Taxonomy" id="7936"/>
    <lineage>
        <taxon>Eukaryota</taxon>
        <taxon>Metazoa</taxon>
        <taxon>Chordata</taxon>
        <taxon>Craniata</taxon>
        <taxon>Vertebrata</taxon>
        <taxon>Euteleostomi</taxon>
        <taxon>Actinopterygii</taxon>
        <taxon>Neopterygii</taxon>
        <taxon>Teleostei</taxon>
        <taxon>Anguilliformes</taxon>
        <taxon>Anguillidae</taxon>
        <taxon>Anguilla</taxon>
    </lineage>
</organism>
<dbReference type="AlphaFoldDB" id="A0A0E9THL9"/>
<proteinExistence type="predicted"/>
<reference evidence="1" key="1">
    <citation type="submission" date="2014-11" db="EMBL/GenBank/DDBJ databases">
        <authorList>
            <person name="Amaro Gonzalez C."/>
        </authorList>
    </citation>
    <scope>NUCLEOTIDE SEQUENCE</scope>
</reference>
<reference evidence="1" key="2">
    <citation type="journal article" date="2015" name="Fish Shellfish Immunol.">
        <title>Early steps in the European eel (Anguilla anguilla)-Vibrio vulnificus interaction in the gills: Role of the RtxA13 toxin.</title>
        <authorList>
            <person name="Callol A."/>
            <person name="Pajuelo D."/>
            <person name="Ebbesson L."/>
            <person name="Teles M."/>
            <person name="MacKenzie S."/>
            <person name="Amaro C."/>
        </authorList>
    </citation>
    <scope>NUCLEOTIDE SEQUENCE</scope>
</reference>
<name>A0A0E9THL9_ANGAN</name>
<accession>A0A0E9THL9</accession>
<sequence>MERKRLEMWTMFLLAGTSGMRWWETPSTTTTRSR</sequence>
<evidence type="ECO:0000313" key="1">
    <source>
        <dbReference type="EMBL" id="JAH53091.1"/>
    </source>
</evidence>
<protein>
    <submittedName>
        <fullName evidence="1">Uncharacterized protein</fullName>
    </submittedName>
</protein>